<dbReference type="AlphaFoldDB" id="A0A7W4JQT8"/>
<evidence type="ECO:0000313" key="2">
    <source>
        <dbReference type="Proteomes" id="UP000555756"/>
    </source>
</evidence>
<dbReference type="InterPro" id="IPR010877">
    <property type="entry name" value="Phage_Mu_Gp46"/>
</dbReference>
<name>A0A7W4JQT8_9PROT</name>
<dbReference type="Pfam" id="PF07409">
    <property type="entry name" value="GP46"/>
    <property type="match status" value="1"/>
</dbReference>
<comment type="caution">
    <text evidence="1">The sequence shown here is derived from an EMBL/GenBank/DDBJ whole genome shotgun (WGS) entry which is preliminary data.</text>
</comment>
<proteinExistence type="predicted"/>
<protein>
    <recommendedName>
        <fullName evidence="3">Bacteriophage protein</fullName>
    </recommendedName>
</protein>
<organism evidence="1 2">
    <name type="scientific">Gluconacetobacter azotocaptans</name>
    <dbReference type="NCBI Taxonomy" id="142834"/>
    <lineage>
        <taxon>Bacteria</taxon>
        <taxon>Pseudomonadati</taxon>
        <taxon>Pseudomonadota</taxon>
        <taxon>Alphaproteobacteria</taxon>
        <taxon>Acetobacterales</taxon>
        <taxon>Acetobacteraceae</taxon>
        <taxon>Gluconacetobacter</taxon>
    </lineage>
</organism>
<reference evidence="1 2" key="1">
    <citation type="submission" date="2020-04" db="EMBL/GenBank/DDBJ databases">
        <title>Description of novel Gluconacetobacter.</title>
        <authorList>
            <person name="Sombolestani A."/>
        </authorList>
    </citation>
    <scope>NUCLEOTIDE SEQUENCE [LARGE SCALE GENOMIC DNA]</scope>
    <source>
        <strain evidence="1 2">LMG 21311</strain>
    </source>
</reference>
<evidence type="ECO:0008006" key="3">
    <source>
        <dbReference type="Google" id="ProtNLM"/>
    </source>
</evidence>
<keyword evidence="2" id="KW-1185">Reference proteome</keyword>
<gene>
    <name evidence="1" type="ORF">HLH34_04475</name>
</gene>
<dbReference type="RefSeq" id="WP_183118411.1">
    <property type="nucleotide sequence ID" value="NZ_JABEQF010000003.1"/>
</dbReference>
<dbReference type="Proteomes" id="UP000555756">
    <property type="component" value="Unassembled WGS sequence"/>
</dbReference>
<dbReference type="EMBL" id="JABEQF010000003">
    <property type="protein sequence ID" value="MBB2189220.1"/>
    <property type="molecule type" value="Genomic_DNA"/>
</dbReference>
<sequence>MDIAISWDPDTGTGDWSIMGGDLALGDALTSAVMISIFTDRIAPAQPDTTDVAAGITGPAGPTGSAQDDRRGWWGDAFADVPIGSRLWELARAVKAGATAIPAEVKVILAEALQWMVDDGVASSVVVDAWWNPTNRQGVEFSVAVTEAMASTPTTFRFAWSWQELS</sequence>
<accession>A0A7W4JQT8</accession>
<evidence type="ECO:0000313" key="1">
    <source>
        <dbReference type="EMBL" id="MBB2189220.1"/>
    </source>
</evidence>